<keyword evidence="3" id="KW-1185">Reference proteome</keyword>
<name>A0A4S8IXD6_MUSBA</name>
<reference evidence="2 3" key="1">
    <citation type="journal article" date="2019" name="Nat. Plants">
        <title>Genome sequencing of Musa balbisiana reveals subgenome evolution and function divergence in polyploid bananas.</title>
        <authorList>
            <person name="Yao X."/>
        </authorList>
    </citation>
    <scope>NUCLEOTIDE SEQUENCE [LARGE SCALE GENOMIC DNA]</scope>
    <source>
        <strain evidence="3">cv. DH-PKW</strain>
        <tissue evidence="2">Leaves</tissue>
    </source>
</reference>
<feature type="region of interest" description="Disordered" evidence="1">
    <location>
        <begin position="193"/>
        <end position="249"/>
    </location>
</feature>
<feature type="region of interest" description="Disordered" evidence="1">
    <location>
        <begin position="57"/>
        <end position="81"/>
    </location>
</feature>
<evidence type="ECO:0000313" key="3">
    <source>
        <dbReference type="Proteomes" id="UP000317650"/>
    </source>
</evidence>
<dbReference type="AlphaFoldDB" id="A0A4S8IXD6"/>
<proteinExistence type="predicted"/>
<dbReference type="EMBL" id="PYDT01000008">
    <property type="protein sequence ID" value="THU53570.1"/>
    <property type="molecule type" value="Genomic_DNA"/>
</dbReference>
<evidence type="ECO:0000313" key="2">
    <source>
        <dbReference type="EMBL" id="THU53570.1"/>
    </source>
</evidence>
<gene>
    <name evidence="2" type="ORF">C4D60_Mb10t15820</name>
</gene>
<sequence length="308" mass="31855">MGVAGVPNNGSCFLSVHDPAHMRQQFHGLQGPLIEGLQLVLKLQTERPKEALTLSSFSKESARRGTQPLMASPATAASQGGHPAATCSPSTAFGTVPMTCIGWFRCAGLSITLLLSASIPLARIGPLPTLFSTATTCATASTLTPTTSSRINEDTAAAILFAGASACKGAAAAGSREAGSLWRGLPLLSSMTNGLPQAQPMGSPGRSTTSWLTAARSAPRPPPPRRRPSEGMPRATPKPWREDRSARQGSAARPGCGFLLGIPDRVFFGFFGGGDRCGASLLCSAQLCSLSGIVFLLGHGRTSGRAKK</sequence>
<organism evidence="2 3">
    <name type="scientific">Musa balbisiana</name>
    <name type="common">Banana</name>
    <dbReference type="NCBI Taxonomy" id="52838"/>
    <lineage>
        <taxon>Eukaryota</taxon>
        <taxon>Viridiplantae</taxon>
        <taxon>Streptophyta</taxon>
        <taxon>Embryophyta</taxon>
        <taxon>Tracheophyta</taxon>
        <taxon>Spermatophyta</taxon>
        <taxon>Magnoliopsida</taxon>
        <taxon>Liliopsida</taxon>
        <taxon>Zingiberales</taxon>
        <taxon>Musaceae</taxon>
        <taxon>Musa</taxon>
    </lineage>
</organism>
<evidence type="ECO:0000256" key="1">
    <source>
        <dbReference type="SAM" id="MobiDB-lite"/>
    </source>
</evidence>
<dbReference type="Proteomes" id="UP000317650">
    <property type="component" value="Chromosome 10"/>
</dbReference>
<accession>A0A4S8IXD6</accession>
<protein>
    <submittedName>
        <fullName evidence="2">Uncharacterized protein</fullName>
    </submittedName>
</protein>
<comment type="caution">
    <text evidence="2">The sequence shown here is derived from an EMBL/GenBank/DDBJ whole genome shotgun (WGS) entry which is preliminary data.</text>
</comment>